<feature type="region of interest" description="Disordered" evidence="1">
    <location>
        <begin position="122"/>
        <end position="145"/>
    </location>
</feature>
<feature type="transmembrane region" description="Helical" evidence="2">
    <location>
        <begin position="74"/>
        <end position="93"/>
    </location>
</feature>
<evidence type="ECO:0000313" key="4">
    <source>
        <dbReference type="Proteomes" id="UP001519363"/>
    </source>
</evidence>
<feature type="transmembrane region" description="Helical" evidence="2">
    <location>
        <begin position="213"/>
        <end position="236"/>
    </location>
</feature>
<feature type="transmembrane region" description="Helical" evidence="2">
    <location>
        <begin position="243"/>
        <end position="265"/>
    </location>
</feature>
<keyword evidence="2" id="KW-0472">Membrane</keyword>
<feature type="transmembrane region" description="Helical" evidence="2">
    <location>
        <begin position="180"/>
        <end position="201"/>
    </location>
</feature>
<organism evidence="3 4">
    <name type="scientific">Crossiella equi</name>
    <dbReference type="NCBI Taxonomy" id="130796"/>
    <lineage>
        <taxon>Bacteria</taxon>
        <taxon>Bacillati</taxon>
        <taxon>Actinomycetota</taxon>
        <taxon>Actinomycetes</taxon>
        <taxon>Pseudonocardiales</taxon>
        <taxon>Pseudonocardiaceae</taxon>
        <taxon>Crossiella</taxon>
    </lineage>
</organism>
<feature type="transmembrane region" description="Helical" evidence="2">
    <location>
        <begin position="40"/>
        <end position="62"/>
    </location>
</feature>
<sequence length="298" mass="29609">MPRRPARQSPGCAVVLVLLLGAPAAYLVWAALSPGDTGTRMWQAVGAGALLLGVVAGLLVVLDVGDAKRPGYSWGCLLLGLPVLVLPGVLLGLLGSGGIAATGWVLTGLGVLTALATLNKGPDRGRPAGDGEEPEEPSANGQVSALAEEPAGAGAPLANGRARPGLREAASQPAPASRRIGCSLAVLGLVALPAASMLWIAAFDATRTDGGRVWLAVGGGLVFALATLLTAAAAGLGESPTRVDLGCLGSFLVLLAAPGAFLLIAKQPPGGVRVVGWCLLGLAALAVVVSLFRNRGGK</sequence>
<evidence type="ECO:0000256" key="1">
    <source>
        <dbReference type="SAM" id="MobiDB-lite"/>
    </source>
</evidence>
<dbReference type="Proteomes" id="UP001519363">
    <property type="component" value="Unassembled WGS sequence"/>
</dbReference>
<reference evidence="3 4" key="1">
    <citation type="submission" date="2021-03" db="EMBL/GenBank/DDBJ databases">
        <title>Sequencing the genomes of 1000 actinobacteria strains.</title>
        <authorList>
            <person name="Klenk H.-P."/>
        </authorList>
    </citation>
    <scope>NUCLEOTIDE SEQUENCE [LARGE SCALE GENOMIC DNA]</scope>
    <source>
        <strain evidence="3 4">DSM 44580</strain>
    </source>
</reference>
<evidence type="ECO:0000313" key="3">
    <source>
        <dbReference type="EMBL" id="MBP2473638.1"/>
    </source>
</evidence>
<keyword evidence="2" id="KW-0812">Transmembrane</keyword>
<proteinExistence type="predicted"/>
<keyword evidence="4" id="KW-1185">Reference proteome</keyword>
<protein>
    <submittedName>
        <fullName evidence="3">Uncharacterized protein</fullName>
    </submittedName>
</protein>
<dbReference type="EMBL" id="JAGIOO010000001">
    <property type="protein sequence ID" value="MBP2473638.1"/>
    <property type="molecule type" value="Genomic_DNA"/>
</dbReference>
<feature type="transmembrane region" description="Helical" evidence="2">
    <location>
        <begin position="99"/>
        <end position="118"/>
    </location>
</feature>
<accession>A0ABS5AAM9</accession>
<comment type="caution">
    <text evidence="3">The sequence shown here is derived from an EMBL/GenBank/DDBJ whole genome shotgun (WGS) entry which is preliminary data.</text>
</comment>
<evidence type="ECO:0000256" key="2">
    <source>
        <dbReference type="SAM" id="Phobius"/>
    </source>
</evidence>
<dbReference type="RefSeq" id="WP_086783488.1">
    <property type="nucleotide sequence ID" value="NZ_JAGIOO010000001.1"/>
</dbReference>
<gene>
    <name evidence="3" type="ORF">JOF53_002510</name>
</gene>
<feature type="transmembrane region" description="Helical" evidence="2">
    <location>
        <begin position="271"/>
        <end position="292"/>
    </location>
</feature>
<keyword evidence="2" id="KW-1133">Transmembrane helix</keyword>
<name>A0ABS5AAM9_9PSEU</name>